<name>E3LBY1_PUCGT</name>
<dbReference type="InParanoid" id="E3LBY1"/>
<dbReference type="AlphaFoldDB" id="E3LBY1"/>
<dbReference type="VEuPathDB" id="FungiDB:PGTG_20042"/>
<proteinExistence type="predicted"/>
<reference evidence="2" key="2">
    <citation type="journal article" date="2011" name="Proc. Natl. Acad. Sci. U.S.A.">
        <title>Obligate biotrophy features unraveled by the genomic analysis of rust fungi.</title>
        <authorList>
            <person name="Duplessis S."/>
            <person name="Cuomo C.A."/>
            <person name="Lin Y.-C."/>
            <person name="Aerts A."/>
            <person name="Tisserant E."/>
            <person name="Veneault-Fourrey C."/>
            <person name="Joly D.L."/>
            <person name="Hacquard S."/>
            <person name="Amselem J."/>
            <person name="Cantarel B.L."/>
            <person name="Chiu R."/>
            <person name="Coutinho P.M."/>
            <person name="Feau N."/>
            <person name="Field M."/>
            <person name="Frey P."/>
            <person name="Gelhaye E."/>
            <person name="Goldberg J."/>
            <person name="Grabherr M.G."/>
            <person name="Kodira C.D."/>
            <person name="Kohler A."/>
            <person name="Kuees U."/>
            <person name="Lindquist E.A."/>
            <person name="Lucas S.M."/>
            <person name="Mago R."/>
            <person name="Mauceli E."/>
            <person name="Morin E."/>
            <person name="Murat C."/>
            <person name="Pangilinan J.L."/>
            <person name="Park R."/>
            <person name="Pearson M."/>
            <person name="Quesneville H."/>
            <person name="Rouhier N."/>
            <person name="Sakthikumar S."/>
            <person name="Salamov A.A."/>
            <person name="Schmutz J."/>
            <person name="Selles B."/>
            <person name="Shapiro H."/>
            <person name="Tanguay P."/>
            <person name="Tuskan G.A."/>
            <person name="Henrissat B."/>
            <person name="Van de Peer Y."/>
            <person name="Rouze P."/>
            <person name="Ellis J.G."/>
            <person name="Dodds P.N."/>
            <person name="Schein J.E."/>
            <person name="Zhong S."/>
            <person name="Hamelin R.C."/>
            <person name="Grigoriev I.V."/>
            <person name="Szabo L.J."/>
            <person name="Martin F."/>
        </authorList>
    </citation>
    <scope>NUCLEOTIDE SEQUENCE [LARGE SCALE GENOMIC DNA]</scope>
    <source>
        <strain evidence="2">CRL 75-36-700-3 / race SCCL</strain>
    </source>
</reference>
<protein>
    <submittedName>
        <fullName evidence="1">Uncharacterized protein</fullName>
    </submittedName>
</protein>
<reference key="1">
    <citation type="submission" date="2007-01" db="EMBL/GenBank/DDBJ databases">
        <title>The Genome Sequence of Puccinia graminis f. sp. tritici Strain CRL 75-36-700-3.</title>
        <authorList>
            <consortium name="The Broad Institute Genome Sequencing Platform"/>
            <person name="Birren B."/>
            <person name="Lander E."/>
            <person name="Galagan J."/>
            <person name="Nusbaum C."/>
            <person name="Devon K."/>
            <person name="Cuomo C."/>
            <person name="Jaffe D."/>
            <person name="Butler J."/>
            <person name="Alvarez P."/>
            <person name="Gnerre S."/>
            <person name="Grabherr M."/>
            <person name="Mauceli E."/>
            <person name="Brockman W."/>
            <person name="Young S."/>
            <person name="LaButti K."/>
            <person name="Sykes S."/>
            <person name="DeCaprio D."/>
            <person name="Crawford M."/>
            <person name="Koehrsen M."/>
            <person name="Engels R."/>
            <person name="Montgomery P."/>
            <person name="Pearson M."/>
            <person name="Howarth C."/>
            <person name="Larson L."/>
            <person name="White J."/>
            <person name="Zeng Q."/>
            <person name="Kodira C."/>
            <person name="Yandava C."/>
            <person name="Alvarado L."/>
            <person name="O'Leary S."/>
            <person name="Szabo L."/>
            <person name="Dean R."/>
            <person name="Schein J."/>
        </authorList>
    </citation>
    <scope>NUCLEOTIDE SEQUENCE</scope>
    <source>
        <strain>CRL 75-36-700-3</strain>
    </source>
</reference>
<gene>
    <name evidence="1" type="ORF">PGTG_20042</name>
</gene>
<evidence type="ECO:0000313" key="2">
    <source>
        <dbReference type="Proteomes" id="UP000008783"/>
    </source>
</evidence>
<dbReference type="Proteomes" id="UP000008783">
    <property type="component" value="Unassembled WGS sequence"/>
</dbReference>
<accession>E3LBY1</accession>
<dbReference type="EMBL" id="DS178433">
    <property type="protein sequence ID" value="EFP94056.2"/>
    <property type="molecule type" value="Genomic_DNA"/>
</dbReference>
<dbReference type="RefSeq" id="XP_003338475.2">
    <property type="nucleotide sequence ID" value="XM_003338427.2"/>
</dbReference>
<keyword evidence="2" id="KW-1185">Reference proteome</keyword>
<sequence>MEAERPKIRNILKSLARRRRQAADRQSELSLEIDASSYERERVIWSRRRFQKCHLYPAIQPEKKHTPCHPTAQEFQYAQNKTAQFQKFTHGVVLLLGGIELERERCFNGLPLW</sequence>
<dbReference type="GeneID" id="10535748"/>
<organism evidence="1 2">
    <name type="scientific">Puccinia graminis f. sp. tritici (strain CRL 75-36-700-3 / race SCCL)</name>
    <name type="common">Black stem rust fungus</name>
    <dbReference type="NCBI Taxonomy" id="418459"/>
    <lineage>
        <taxon>Eukaryota</taxon>
        <taxon>Fungi</taxon>
        <taxon>Dikarya</taxon>
        <taxon>Basidiomycota</taxon>
        <taxon>Pucciniomycotina</taxon>
        <taxon>Pucciniomycetes</taxon>
        <taxon>Pucciniales</taxon>
        <taxon>Pucciniaceae</taxon>
        <taxon>Puccinia</taxon>
    </lineage>
</organism>
<dbReference type="HOGENOM" id="CLU_2134782_0_0_1"/>
<dbReference type="KEGG" id="pgr:PGTG_20042"/>
<evidence type="ECO:0000313" key="1">
    <source>
        <dbReference type="EMBL" id="EFP94056.2"/>
    </source>
</evidence>